<keyword evidence="5" id="KW-1185">Reference proteome</keyword>
<dbReference type="Proteomes" id="UP000826725">
    <property type="component" value="Chromosome"/>
</dbReference>
<keyword evidence="1" id="KW-0285">Flavoprotein</keyword>
<organism evidence="4 5">
    <name type="scientific">Desulfomarina profundi</name>
    <dbReference type="NCBI Taxonomy" id="2772557"/>
    <lineage>
        <taxon>Bacteria</taxon>
        <taxon>Pseudomonadati</taxon>
        <taxon>Thermodesulfobacteriota</taxon>
        <taxon>Desulfobulbia</taxon>
        <taxon>Desulfobulbales</taxon>
        <taxon>Desulfobulbaceae</taxon>
        <taxon>Desulfomarina</taxon>
    </lineage>
</organism>
<dbReference type="PANTHER" id="PTHR43278:SF4">
    <property type="entry name" value="NAD(P)H-DEPENDENT FMN-CONTAINING OXIDOREDUCTASE YWQN-RELATED"/>
    <property type="match status" value="1"/>
</dbReference>
<protein>
    <submittedName>
        <fullName evidence="4">Flavodoxin family protein</fullName>
    </submittedName>
</protein>
<sequence length="191" mass="20830">MKIVAFCGSARKEGNTALLLKTALEPLAEAGFDTELVELARKNVPGCKACMGCFKEKNRKCVFNDDVVNDCIEKMLEADGILLGSPTYFADISSEMKALIDRSGMVARANDNMFRRKLGAAVVAARRAGAIHAFDSINHFFQIGEMIIVGSSYWNIGHGRQKGEVSGDEEGLGTMKTLGENMAWLLKKIYG</sequence>
<dbReference type="EMBL" id="AP024086">
    <property type="protein sequence ID" value="BCL61277.1"/>
    <property type="molecule type" value="Genomic_DNA"/>
</dbReference>
<dbReference type="RefSeq" id="WP_228857303.1">
    <property type="nucleotide sequence ID" value="NZ_AP024086.1"/>
</dbReference>
<dbReference type="InterPro" id="IPR005025">
    <property type="entry name" value="FMN_Rdtase-like_dom"/>
</dbReference>
<evidence type="ECO:0000256" key="2">
    <source>
        <dbReference type="ARBA" id="ARBA00022643"/>
    </source>
</evidence>
<dbReference type="PANTHER" id="PTHR43278">
    <property type="entry name" value="NAD(P)H-DEPENDENT FMN-CONTAINING OXIDOREDUCTASE YWQN-RELATED"/>
    <property type="match status" value="1"/>
</dbReference>
<dbReference type="GO" id="GO:0016491">
    <property type="term" value="F:oxidoreductase activity"/>
    <property type="evidence" value="ECO:0007669"/>
    <property type="project" value="InterPro"/>
</dbReference>
<accession>A0A8D5FWL7</accession>
<evidence type="ECO:0000256" key="1">
    <source>
        <dbReference type="ARBA" id="ARBA00022630"/>
    </source>
</evidence>
<dbReference type="KEGG" id="dbk:DGMP_19700"/>
<reference evidence="4" key="1">
    <citation type="submission" date="2020-09" db="EMBL/GenBank/DDBJ databases">
        <title>Desulfogranum mesoprofundum gen. nov., sp. nov., a novel mesophilic, sulfate-reducing chemolithoautotroph isolated from a deep-sea hydrothermal vent chimney in the Suiyo Seamount.</title>
        <authorList>
            <person name="Hashimoto Y."/>
            <person name="Nakagawa S."/>
        </authorList>
    </citation>
    <scope>NUCLEOTIDE SEQUENCE</scope>
    <source>
        <strain evidence="4">KT2</strain>
    </source>
</reference>
<feature type="domain" description="NADPH-dependent FMN reductase-like" evidence="3">
    <location>
        <begin position="1"/>
        <end position="159"/>
    </location>
</feature>
<keyword evidence="2" id="KW-0288">FMN</keyword>
<evidence type="ECO:0000313" key="5">
    <source>
        <dbReference type="Proteomes" id="UP000826725"/>
    </source>
</evidence>
<dbReference type="AlphaFoldDB" id="A0A8D5FWL7"/>
<dbReference type="InterPro" id="IPR051796">
    <property type="entry name" value="ISF_SsuE-like"/>
</dbReference>
<proteinExistence type="predicted"/>
<dbReference type="Pfam" id="PF03358">
    <property type="entry name" value="FMN_red"/>
    <property type="match status" value="1"/>
</dbReference>
<evidence type="ECO:0000313" key="4">
    <source>
        <dbReference type="EMBL" id="BCL61277.1"/>
    </source>
</evidence>
<name>A0A8D5FWL7_9BACT</name>
<gene>
    <name evidence="4" type="ORF">DGMP_19700</name>
</gene>
<evidence type="ECO:0000259" key="3">
    <source>
        <dbReference type="Pfam" id="PF03358"/>
    </source>
</evidence>